<feature type="domain" description="Putative treble-clef zinc-finger" evidence="1">
    <location>
        <begin position="21"/>
        <end position="62"/>
    </location>
</feature>
<dbReference type="PANTHER" id="PTHR13518">
    <property type="entry name" value="PUTATIVE TREBLE-CLEF ZINC-FINGER C2ORF42 FAMILY MEMBER"/>
    <property type="match status" value="1"/>
</dbReference>
<reference evidence="2" key="1">
    <citation type="journal article" date="2016" name="Gigascience">
        <title>De novo construction of an expanded transcriptome assembly for the western tarnished plant bug, Lygus hesperus.</title>
        <authorList>
            <person name="Tassone E.E."/>
            <person name="Geib S.M."/>
            <person name="Hall B."/>
            <person name="Fabrick J.A."/>
            <person name="Brent C.S."/>
            <person name="Hull J.J."/>
        </authorList>
    </citation>
    <scope>NUCLEOTIDE SEQUENCE</scope>
</reference>
<evidence type="ECO:0000313" key="2">
    <source>
        <dbReference type="EMBL" id="JAQ08179.1"/>
    </source>
</evidence>
<dbReference type="InterPro" id="IPR029269">
    <property type="entry name" value="Zf-tcix"/>
</dbReference>
<dbReference type="Pfam" id="PF14952">
    <property type="entry name" value="zf-tcix"/>
    <property type="match status" value="1"/>
</dbReference>
<gene>
    <name evidence="2" type="primary">QtsA-11015_1</name>
    <name evidence="2" type="ORF">g.74203</name>
</gene>
<accession>A0A146LL72</accession>
<evidence type="ECO:0000259" key="1">
    <source>
        <dbReference type="Pfam" id="PF14952"/>
    </source>
</evidence>
<proteinExistence type="predicted"/>
<dbReference type="AlphaFoldDB" id="A0A146LL72"/>
<dbReference type="PANTHER" id="PTHR13518:SF1">
    <property type="entry name" value="C2ORF42 HOMOLOG"/>
    <property type="match status" value="1"/>
</dbReference>
<name>A0A146LL72_LYGHE</name>
<organism evidence="2">
    <name type="scientific">Lygus hesperus</name>
    <name type="common">Western plant bug</name>
    <dbReference type="NCBI Taxonomy" id="30085"/>
    <lineage>
        <taxon>Eukaryota</taxon>
        <taxon>Metazoa</taxon>
        <taxon>Ecdysozoa</taxon>
        <taxon>Arthropoda</taxon>
        <taxon>Hexapoda</taxon>
        <taxon>Insecta</taxon>
        <taxon>Pterygota</taxon>
        <taxon>Neoptera</taxon>
        <taxon>Paraneoptera</taxon>
        <taxon>Hemiptera</taxon>
        <taxon>Heteroptera</taxon>
        <taxon>Panheteroptera</taxon>
        <taxon>Cimicomorpha</taxon>
        <taxon>Miridae</taxon>
        <taxon>Mirini</taxon>
        <taxon>Lygus</taxon>
    </lineage>
</organism>
<sequence length="618" mass="69225">MMYFETEDIDSEKKVKDLLADLGKSTMRGIRKCPKCGTYNGTRGLSCKNKACDVVFKEAGEKKKQSVEVSKLNTGTSTRVYSVRMKDKGPDHRGFVQLPILQPDLSSDSDAYLSQVSALCFVESCQRLFNTNILKCHERQVLPSVSTCSHILSAMRCYVEASPLMIDYDILQSLNFCSSLKEEIWRMVNESPGPLVQRVSKNVMAVRCKVTTKDPLGFLHVSFVVSPRLKENVCMCTCATPFLLSSKRPEKKSGVCMHYYICIAAFASDSKCSEEFANFIANESSTSSALIAEQNGMMSDLDVEEPLVAIMNNDTVQDAVEVEVLHKDLMLTDIDQDFEGLTPVVELTELNDDTLNDQTLDLMIRSSMPLKKAKMLSTSSKRPRILPAKKPAVPTMRKKLLNKGMRVQLGFEDGLVDETKANLSFIEWLASVTERINQSMHYGFSGKPEPLVFHAPHAFFECLLERLMKFSGGNKRKRLPNLVTTFTRKDAPPLGMFNNYTWHITNIIHAKVIFDTPLIQLNVSRSFMLKSSGKYEEFDPGNESLAAPRKPGQATLKPTEYKTYLKIGNTSPDQTSPYVLSIDWTPNVLPLSKVGELKITFEYGHTQATTQPVVSSTH</sequence>
<dbReference type="EMBL" id="GDHC01010450">
    <property type="protein sequence ID" value="JAQ08179.1"/>
    <property type="molecule type" value="Transcribed_RNA"/>
</dbReference>
<protein>
    <submittedName>
        <fullName evidence="2">Uncharacterized protein C2orf42</fullName>
    </submittedName>
</protein>
<dbReference type="InterPro" id="IPR026049">
    <property type="entry name" value="C2orf42"/>
</dbReference>
<dbReference type="GO" id="GO:0005634">
    <property type="term" value="C:nucleus"/>
    <property type="evidence" value="ECO:0007669"/>
    <property type="project" value="TreeGrafter"/>
</dbReference>